<organism evidence="1 2">
    <name type="scientific">Bacillus phage Stills</name>
    <dbReference type="NCBI Taxonomy" id="1610833"/>
    <lineage>
        <taxon>Viruses</taxon>
        <taxon>Duplodnaviria</taxon>
        <taxon>Heunggongvirae</taxon>
        <taxon>Uroviricota</taxon>
        <taxon>Caudoviricetes</taxon>
        <taxon>Slashvirus</taxon>
        <taxon>Slashvirus stills</taxon>
    </lineage>
</organism>
<gene>
    <name evidence="1" type="ORF">CPT_Stills107</name>
</gene>
<dbReference type="OrthoDB" id="27431at10239"/>
<evidence type="ECO:0000313" key="2">
    <source>
        <dbReference type="Proteomes" id="UP000033016"/>
    </source>
</evidence>
<evidence type="ECO:0000313" key="1">
    <source>
        <dbReference type="EMBL" id="AKC02735.1"/>
    </source>
</evidence>
<sequence length="105" mass="12520">MDYKRFLEVTDEYAISCLKGEFRSMSNLEIFGIEHYIKEWFEDKGIYNIGLETAYSSSSQYPMLNVMEDIKYNEMQLSHICLANTEAVVLVFEDENEDYRYFYIS</sequence>
<dbReference type="EMBL" id="KP696448">
    <property type="protein sequence ID" value="AKC02735.1"/>
    <property type="molecule type" value="Genomic_DNA"/>
</dbReference>
<reference evidence="2" key="2">
    <citation type="submission" date="2015-01" db="EMBL/GenBank/DDBJ databases">
        <title>Complete Genome of Bacillus megaterium Siphophage Stills.</title>
        <authorList>
            <person name="Lee S.S."/>
            <person name="Kongari R.R."/>
            <person name="Hernandez A.C."/>
            <person name="Everett G.F.K."/>
        </authorList>
    </citation>
    <scope>NUCLEOTIDE SEQUENCE [LARGE SCALE GENOMIC DNA]</scope>
</reference>
<dbReference type="Proteomes" id="UP000033016">
    <property type="component" value="Segment"/>
</dbReference>
<protein>
    <submittedName>
        <fullName evidence="1">Uncharacterized protein</fullName>
    </submittedName>
</protein>
<accession>A0A0E3T7R7</accession>
<proteinExistence type="predicted"/>
<reference evidence="1 2" key="1">
    <citation type="journal article" date="2015" name="Genome Announc.">
        <title>Complete Genome Sequence of Bacillus megaterium Siphophage Stills.</title>
        <authorList>
            <person name="Lee S.S."/>
            <person name="Kongari R.R."/>
            <person name="Hernandez A.C."/>
            <person name="Kuty Everett G.F."/>
        </authorList>
    </citation>
    <scope>NUCLEOTIDE SEQUENCE [LARGE SCALE GENOMIC DNA]</scope>
</reference>
<dbReference type="RefSeq" id="YP_009196992.1">
    <property type="nucleotide sequence ID" value="NC_028777.1"/>
</dbReference>
<dbReference type="KEGG" id="vg:26661061"/>
<dbReference type="GeneID" id="26661061"/>
<keyword evidence="2" id="KW-1185">Reference proteome</keyword>
<name>A0A0E3T7R7_9CAUD</name>